<accession>A0A2U2BN49</accession>
<dbReference type="InterPro" id="IPR001457">
    <property type="entry name" value="NADH_UbQ/plastoQ_OxRdtase_su6"/>
</dbReference>
<sequence>MLFTTVLFYVLALVMVVAAYRVIAAKNPVTAVLHLILVFFTAAMMWITMGAEFLGLLLVVVYVGAVMVMFLFVIMMLDVRQESAAKKFRAHVPMGLLIGAIMVLEMGFVLTKLWFTTAPAAAVAADYNNTRVIGELMYSQYVLAVLLGGIVLLVGMISAIALTLRKREGVKRTVSSEQVKVRSQDRLRMVSIPSQTEKPSASSSADAVVPGDK</sequence>
<dbReference type="Proteomes" id="UP000245216">
    <property type="component" value="Unassembled WGS sequence"/>
</dbReference>
<evidence type="ECO:0000313" key="4">
    <source>
        <dbReference type="EMBL" id="PWE15397.1"/>
    </source>
</evidence>
<dbReference type="GeneID" id="29370490"/>
<feature type="transmembrane region" description="Helical" evidence="2">
    <location>
        <begin position="95"/>
        <end position="115"/>
    </location>
</feature>
<keyword evidence="2" id="KW-1003">Cell membrane</keyword>
<dbReference type="GO" id="GO:0008137">
    <property type="term" value="F:NADH dehydrogenase (ubiquinone) activity"/>
    <property type="evidence" value="ECO:0007669"/>
    <property type="project" value="UniProtKB-UniRule"/>
</dbReference>
<keyword evidence="7" id="KW-1185">Reference proteome</keyword>
<organism evidence="4 6">
    <name type="scientific">Alcaligenes faecalis</name>
    <dbReference type="NCBI Taxonomy" id="511"/>
    <lineage>
        <taxon>Bacteria</taxon>
        <taxon>Pseudomonadati</taxon>
        <taxon>Pseudomonadota</taxon>
        <taxon>Betaproteobacteria</taxon>
        <taxon>Burkholderiales</taxon>
        <taxon>Alcaligenaceae</taxon>
        <taxon>Alcaligenes</taxon>
    </lineage>
</organism>
<feature type="transmembrane region" description="Helical" evidence="2">
    <location>
        <begin position="141"/>
        <end position="164"/>
    </location>
</feature>
<evidence type="ECO:0000313" key="6">
    <source>
        <dbReference type="Proteomes" id="UP000245216"/>
    </source>
</evidence>
<keyword evidence="2" id="KW-0874">Quinone</keyword>
<dbReference type="GO" id="GO:0016491">
    <property type="term" value="F:oxidoreductase activity"/>
    <property type="evidence" value="ECO:0007669"/>
    <property type="project" value="UniProtKB-KW"/>
</dbReference>
<dbReference type="AlphaFoldDB" id="A0A2U2BN49"/>
<reference evidence="5 7" key="3">
    <citation type="submission" date="2022-05" db="EMBL/GenBank/DDBJ databases">
        <title>Complete sequence of strain NY11312.</title>
        <authorList>
            <person name="Zhou D."/>
        </authorList>
    </citation>
    <scope>NUCLEOTIDE SEQUENCE [LARGE SCALE GENOMIC DNA]</scope>
    <source>
        <strain evidence="5 7">NY11312</strain>
    </source>
</reference>
<dbReference type="GO" id="GO:0048038">
    <property type="term" value="F:quinone binding"/>
    <property type="evidence" value="ECO:0007669"/>
    <property type="project" value="UniProtKB-UniRule"/>
</dbReference>
<evidence type="ECO:0000256" key="3">
    <source>
        <dbReference type="SAM" id="MobiDB-lite"/>
    </source>
</evidence>
<keyword evidence="2" id="KW-0472">Membrane</keyword>
<keyword evidence="2" id="KW-0520">NAD</keyword>
<keyword evidence="2" id="KW-0812">Transmembrane</keyword>
<feature type="region of interest" description="Disordered" evidence="3">
    <location>
        <begin position="192"/>
        <end position="213"/>
    </location>
</feature>
<dbReference type="NCBIfam" id="NF005164">
    <property type="entry name" value="PRK06638.1-4"/>
    <property type="match status" value="1"/>
</dbReference>
<dbReference type="Pfam" id="PF00499">
    <property type="entry name" value="Oxidored_q3"/>
    <property type="match status" value="1"/>
</dbReference>
<evidence type="ECO:0000313" key="5">
    <source>
        <dbReference type="EMBL" id="WBM37051.1"/>
    </source>
</evidence>
<dbReference type="PANTHER" id="PTHR33269:SF17">
    <property type="entry name" value="NADH-UBIQUINONE OXIDOREDUCTASE CHAIN 6"/>
    <property type="match status" value="1"/>
</dbReference>
<feature type="transmembrane region" description="Helical" evidence="2">
    <location>
        <begin position="30"/>
        <end position="47"/>
    </location>
</feature>
<gene>
    <name evidence="4" type="ORF">DF183_01295</name>
    <name evidence="5" type="ORF">M2J83_14685</name>
</gene>
<dbReference type="RefSeq" id="WP_045930248.1">
    <property type="nucleotide sequence ID" value="NZ_CP013119.1"/>
</dbReference>
<dbReference type="EMBL" id="QEXO01000001">
    <property type="protein sequence ID" value="PWE15397.1"/>
    <property type="molecule type" value="Genomic_DNA"/>
</dbReference>
<dbReference type="InterPro" id="IPR042106">
    <property type="entry name" value="Nuo/plastoQ_OxRdtase_6_NuoJ"/>
</dbReference>
<keyword evidence="2" id="KW-1133">Transmembrane helix</keyword>
<protein>
    <recommendedName>
        <fullName evidence="2">NADH-quinone oxidoreductase subunit J</fullName>
        <ecNumber evidence="2">7.1.1.-</ecNumber>
    </recommendedName>
</protein>
<comment type="similarity">
    <text evidence="1 2">Belongs to the complex I subunit 6 family.</text>
</comment>
<keyword evidence="5" id="KW-0560">Oxidoreductase</keyword>
<comment type="function">
    <text evidence="2">NDH-1 shuttles electrons from NADH, via FMN and iron-sulfur (Fe-S) centers, to quinones in the respiratory chain. Couples the redox reaction to proton translocation (for every two electrons transferred, four hydrogen ions are translocated across the cytoplasmic membrane), and thus conserves the redox energy in a proton gradient.</text>
</comment>
<dbReference type="Proteomes" id="UP001211866">
    <property type="component" value="Chromosome"/>
</dbReference>
<evidence type="ECO:0000256" key="1">
    <source>
        <dbReference type="ARBA" id="ARBA00005698"/>
    </source>
</evidence>
<comment type="catalytic activity">
    <reaction evidence="2">
        <text>a quinone + NADH + 5 H(+)(in) = a quinol + NAD(+) + 4 H(+)(out)</text>
        <dbReference type="Rhea" id="RHEA:57888"/>
        <dbReference type="ChEBI" id="CHEBI:15378"/>
        <dbReference type="ChEBI" id="CHEBI:24646"/>
        <dbReference type="ChEBI" id="CHEBI:57540"/>
        <dbReference type="ChEBI" id="CHEBI:57945"/>
        <dbReference type="ChEBI" id="CHEBI:132124"/>
    </reaction>
</comment>
<evidence type="ECO:0000256" key="2">
    <source>
        <dbReference type="RuleBase" id="RU004429"/>
    </source>
</evidence>
<dbReference type="EMBL" id="CP096916">
    <property type="protein sequence ID" value="WBM37051.1"/>
    <property type="molecule type" value="Genomic_DNA"/>
</dbReference>
<name>A0A2U2BN49_ALCFA</name>
<dbReference type="Gene3D" id="1.20.120.1200">
    <property type="entry name" value="NADH-ubiquinone/plastoquinone oxidoreductase chain 6, subunit NuoJ"/>
    <property type="match status" value="1"/>
</dbReference>
<dbReference type="PANTHER" id="PTHR33269">
    <property type="entry name" value="NADH-UBIQUINONE OXIDOREDUCTASE CHAIN 6"/>
    <property type="match status" value="1"/>
</dbReference>
<reference evidence="4 6" key="1">
    <citation type="submission" date="2018-05" db="EMBL/GenBank/DDBJ databases">
        <title>Genome Sequence of an Efficient Indole-Degrading Bacterium, Alcaligenes sp.YBY.</title>
        <authorList>
            <person name="Yang B."/>
        </authorList>
    </citation>
    <scope>NUCLEOTIDE SEQUENCE [LARGE SCALE GENOMIC DNA]</scope>
    <source>
        <strain evidence="4 6">YBY</strain>
    </source>
</reference>
<proteinExistence type="inferred from homology"/>
<comment type="subcellular location">
    <subcellularLocation>
        <location evidence="2">Cell membrane</location>
        <topology evidence="2">Multi-pass membrane protein</topology>
    </subcellularLocation>
</comment>
<dbReference type="EC" id="7.1.1.-" evidence="2"/>
<feature type="transmembrane region" description="Helical" evidence="2">
    <location>
        <begin position="6"/>
        <end position="23"/>
    </location>
</feature>
<dbReference type="GO" id="GO:0005886">
    <property type="term" value="C:plasma membrane"/>
    <property type="evidence" value="ECO:0007669"/>
    <property type="project" value="UniProtKB-SubCell"/>
</dbReference>
<feature type="transmembrane region" description="Helical" evidence="2">
    <location>
        <begin position="53"/>
        <end position="74"/>
    </location>
</feature>
<evidence type="ECO:0000313" key="7">
    <source>
        <dbReference type="Proteomes" id="UP001211866"/>
    </source>
</evidence>
<dbReference type="STRING" id="511.UZ73_03585"/>
<dbReference type="KEGG" id="afa:UZ73_03585"/>
<reference evidence="4 6" key="2">
    <citation type="submission" date="2018-05" db="EMBL/GenBank/DDBJ databases">
        <authorList>
            <person name="Lanie J.A."/>
            <person name="Ng W.-L."/>
            <person name="Kazmierczak K.M."/>
            <person name="Andrzejewski T.M."/>
            <person name="Davidsen T.M."/>
            <person name="Wayne K.J."/>
            <person name="Tettelin H."/>
            <person name="Glass J.I."/>
            <person name="Rusch D."/>
            <person name="Podicherti R."/>
            <person name="Tsui H.-C.T."/>
            <person name="Winkler M.E."/>
        </authorList>
    </citation>
    <scope>NUCLEOTIDE SEQUENCE [LARGE SCALE GENOMIC DNA]</scope>
    <source>
        <strain evidence="4 6">YBY</strain>
    </source>
</reference>